<feature type="region of interest" description="Disordered" evidence="2">
    <location>
        <begin position="235"/>
        <end position="278"/>
    </location>
</feature>
<proteinExistence type="predicted"/>
<feature type="compositionally biased region" description="Low complexity" evidence="2">
    <location>
        <begin position="410"/>
        <end position="448"/>
    </location>
</feature>
<protein>
    <submittedName>
        <fullName evidence="3">Uncharacterized protein</fullName>
    </submittedName>
</protein>
<feature type="region of interest" description="Disordered" evidence="2">
    <location>
        <begin position="1154"/>
        <end position="1188"/>
    </location>
</feature>
<dbReference type="EMBL" id="SGPK01000478">
    <property type="protein sequence ID" value="THH03253.1"/>
    <property type="molecule type" value="Genomic_DNA"/>
</dbReference>
<keyword evidence="1" id="KW-0175">Coiled coil</keyword>
<feature type="region of interest" description="Disordered" evidence="2">
    <location>
        <begin position="465"/>
        <end position="579"/>
    </location>
</feature>
<feature type="compositionally biased region" description="Polar residues" evidence="2">
    <location>
        <begin position="536"/>
        <end position="549"/>
    </location>
</feature>
<evidence type="ECO:0000313" key="3">
    <source>
        <dbReference type="EMBL" id="THH03253.1"/>
    </source>
</evidence>
<feature type="compositionally biased region" description="Polar residues" evidence="2">
    <location>
        <begin position="723"/>
        <end position="739"/>
    </location>
</feature>
<feature type="compositionally biased region" description="Polar residues" evidence="2">
    <location>
        <begin position="841"/>
        <end position="857"/>
    </location>
</feature>
<feature type="compositionally biased region" description="Low complexity" evidence="2">
    <location>
        <begin position="1173"/>
        <end position="1188"/>
    </location>
</feature>
<feature type="compositionally biased region" description="Low complexity" evidence="2">
    <location>
        <begin position="566"/>
        <end position="579"/>
    </location>
</feature>
<feature type="region of interest" description="Disordered" evidence="2">
    <location>
        <begin position="324"/>
        <end position="348"/>
    </location>
</feature>
<accession>A0A4V6S136</accession>
<feature type="compositionally biased region" description="Polar residues" evidence="2">
    <location>
        <begin position="238"/>
        <end position="253"/>
    </location>
</feature>
<feature type="compositionally biased region" description="Polar residues" evidence="2">
    <location>
        <begin position="885"/>
        <end position="909"/>
    </location>
</feature>
<feature type="region of interest" description="Disordered" evidence="2">
    <location>
        <begin position="602"/>
        <end position="636"/>
    </location>
</feature>
<feature type="region of interest" description="Disordered" evidence="2">
    <location>
        <begin position="680"/>
        <end position="739"/>
    </location>
</feature>
<keyword evidence="4" id="KW-1185">Reference proteome</keyword>
<feature type="compositionally biased region" description="Pro residues" evidence="2">
    <location>
        <begin position="830"/>
        <end position="840"/>
    </location>
</feature>
<feature type="coiled-coil region" evidence="1">
    <location>
        <begin position="1035"/>
        <end position="1062"/>
    </location>
</feature>
<dbReference type="OrthoDB" id="3271284at2759"/>
<feature type="compositionally biased region" description="Basic and acidic residues" evidence="2">
    <location>
        <begin position="324"/>
        <end position="341"/>
    </location>
</feature>
<feature type="region of interest" description="Disordered" evidence="2">
    <location>
        <begin position="804"/>
        <end position="909"/>
    </location>
</feature>
<feature type="compositionally biased region" description="Polar residues" evidence="2">
    <location>
        <begin position="810"/>
        <end position="827"/>
    </location>
</feature>
<evidence type="ECO:0000256" key="2">
    <source>
        <dbReference type="SAM" id="MobiDB-lite"/>
    </source>
</evidence>
<evidence type="ECO:0000313" key="4">
    <source>
        <dbReference type="Proteomes" id="UP000308199"/>
    </source>
</evidence>
<feature type="compositionally biased region" description="Low complexity" evidence="2">
    <location>
        <begin position="763"/>
        <end position="778"/>
    </location>
</feature>
<dbReference type="Proteomes" id="UP000308199">
    <property type="component" value="Unassembled WGS sequence"/>
</dbReference>
<organism evidence="3 4">
    <name type="scientific">Phellinidium pouzarii</name>
    <dbReference type="NCBI Taxonomy" id="167371"/>
    <lineage>
        <taxon>Eukaryota</taxon>
        <taxon>Fungi</taxon>
        <taxon>Dikarya</taxon>
        <taxon>Basidiomycota</taxon>
        <taxon>Agaricomycotina</taxon>
        <taxon>Agaricomycetes</taxon>
        <taxon>Hymenochaetales</taxon>
        <taxon>Hymenochaetaceae</taxon>
        <taxon>Phellinidium</taxon>
    </lineage>
</organism>
<feature type="region of interest" description="Disordered" evidence="2">
    <location>
        <begin position="756"/>
        <end position="785"/>
    </location>
</feature>
<feature type="compositionally biased region" description="Low complexity" evidence="2">
    <location>
        <begin position="386"/>
        <end position="400"/>
    </location>
</feature>
<comment type="caution">
    <text evidence="3">The sequence shown here is derived from an EMBL/GenBank/DDBJ whole genome shotgun (WGS) entry which is preliminary data.</text>
</comment>
<feature type="region of interest" description="Disordered" evidence="2">
    <location>
        <begin position="385"/>
        <end position="450"/>
    </location>
</feature>
<name>A0A4V6S136_9AGAM</name>
<evidence type="ECO:0000256" key="1">
    <source>
        <dbReference type="SAM" id="Coils"/>
    </source>
</evidence>
<gene>
    <name evidence="3" type="ORF">EW145_g6402</name>
</gene>
<sequence>MPVCECPTLLTPITSVCTLWAADVLTDRAKTPAILPLAIAIQINLPLEGLLAPFATILASVLLPCLPSRTMLSFINMGGRKKRRRSKKNRDATSSELVALRASRRVSASFASPGDIGELVNECTTNPFTYVVASEKEGRREAGVDNKQPFQVQYGTQRSPEIQLEIKHDSLLKSLPHDFLQHRKGSLTSSSDEVVLGRSPFSNASILTSASEGSPRYQRLIREKTRRVPMPIVAPIQIPSSPAQTVPVQSQQHASRKRRSNTLHTPSSPGWASDSELDPASAVSGISTARDVLTKSFSFSARLLPAAEVPIAAVLETQAKQIMDKEEEDVRPSLPRKDSIFRSRPRNARTVKIPLPPIVTPSTQKLAFQEQAVLHRVSRITEADAEVSSEAASPSLSGSSNQYSRPKNEALASSAPLSSADASSPSEYSKYSCSPYASPSKQSAPPSSRTDYEYASFLDDFQFASQSPSGKKRHPGDLFSPVSSGVPMTATSATSSSTPASGSGSRSSGFPRVYVKSSPTGSMRVLRSPHSEISENGKTTARSNGSNPVYGSPLGSAQGHSHLQRSRNGSISSLSSSTATNSIRRIPLNVFATRNNHSAVKEGASVPISRLPIGATHDTHSSQPRTPDSQKVRPSLPQLRVNSIALSSKATSPLGSSLNASPDLLDMLIPNGHIVTPISRRRLGHKRSESTPSPIKIINTPQRYSPLNGDSPVEEIDLGPGSASGSGRDNTPSTGEYAHTQTFPETPVLFSPELSTQMSLPLSNSRPISRSMSASSLRKAAHSQAHARLRSVAPLQPIVIPSTPRVAASPQMQAQSINDTRSPLSANSPPISPLQPPPSSFMPSTIATEVQVSSNSRPAPPILSSVPRKRSVGSRPPLPFGPRKPSNSVSTTTAPLSLSSRQKAASENSAGILRIMNSEASKKEELDEGIAATPLSTPTFKTTPVRWRGLTLDAAKWKFTSAQLHDIVRYAIEQSGQASSIRLLSQDVVQQELPLVLEILEKHRIDIQCSYKALVRRRRALIARLMSPPANTSAVVRLAEELAEVTAACDQLVNELNDVCEQIAQVRSLKDVHLASALAMALRKLNASLYRRTTDANLLQLELVNLRAEREEAWRKAEEIERDLVALNEQIASSGADPRSSMSSNRPSRISVAMARHGSKRTSRAGLRMSGYSFRRSSQRSSRSSLHVNLSSSVRTTFSSDVVPPVPSLPSLNSTALGNDLSSSHIQTSSGAPGSSDNLYHAVYDLLGVEGSDRAMPSPGRPYSVGYYTPPVEASDTGHRQLGQVPAASTSETALHVRAGSMSAMTAPYREFGQDTNAILAMLDF</sequence>
<feature type="coiled-coil region" evidence="1">
    <location>
        <begin position="1103"/>
        <end position="1137"/>
    </location>
</feature>
<reference evidence="3 4" key="1">
    <citation type="submission" date="2019-02" db="EMBL/GenBank/DDBJ databases">
        <title>Genome sequencing of the rare red list fungi Phellinidium pouzarii.</title>
        <authorList>
            <person name="Buettner E."/>
            <person name="Kellner H."/>
        </authorList>
    </citation>
    <scope>NUCLEOTIDE SEQUENCE [LARGE SCALE GENOMIC DNA]</scope>
    <source>
        <strain evidence="3 4">DSM 108285</strain>
    </source>
</reference>
<feature type="compositionally biased region" description="Low complexity" evidence="2">
    <location>
        <begin position="489"/>
        <end position="509"/>
    </location>
</feature>